<dbReference type="GO" id="GO:0016787">
    <property type="term" value="F:hydrolase activity"/>
    <property type="evidence" value="ECO:0007669"/>
    <property type="project" value="UniProtKB-KW"/>
</dbReference>
<proteinExistence type="predicted"/>
<organism evidence="1">
    <name type="scientific">uncultured bacterium</name>
    <name type="common">gcode 4</name>
    <dbReference type="NCBI Taxonomy" id="1234023"/>
    <lineage>
        <taxon>Bacteria</taxon>
        <taxon>environmental samples</taxon>
    </lineage>
</organism>
<dbReference type="Gene3D" id="3.90.79.10">
    <property type="entry name" value="Nucleoside Triphosphate Pyrophosphohydrolase"/>
    <property type="match status" value="1"/>
</dbReference>
<accession>K2H254</accession>
<dbReference type="InterPro" id="IPR015797">
    <property type="entry name" value="NUDIX_hydrolase-like_dom_sf"/>
</dbReference>
<evidence type="ECO:0000313" key="1">
    <source>
        <dbReference type="EMBL" id="EKE29925.1"/>
    </source>
</evidence>
<comment type="caution">
    <text evidence="1">The sequence shown here is derived from an EMBL/GenBank/DDBJ whole genome shotgun (WGS) entry which is preliminary data.</text>
</comment>
<dbReference type="SUPFAM" id="SSF55811">
    <property type="entry name" value="Nudix"/>
    <property type="match status" value="1"/>
</dbReference>
<reference evidence="1" key="1">
    <citation type="journal article" date="2012" name="Science">
        <title>Fermentation, hydrogen, and sulfur metabolism in multiple uncultivated bacterial phyla.</title>
        <authorList>
            <person name="Wrighton K.C."/>
            <person name="Thomas B.C."/>
            <person name="Sharon I."/>
            <person name="Miller C.S."/>
            <person name="Castelle C.J."/>
            <person name="VerBerkmoes N.C."/>
            <person name="Wilkins M.J."/>
            <person name="Hettich R.L."/>
            <person name="Lipton M.S."/>
            <person name="Williams K.H."/>
            <person name="Long P.E."/>
            <person name="Banfield J.F."/>
        </authorList>
    </citation>
    <scope>NUCLEOTIDE SEQUENCE [LARGE SCALE GENOMIC DNA]</scope>
</reference>
<keyword evidence="1" id="KW-0378">Hydrolase</keyword>
<gene>
    <name evidence="1" type="ORF">ACD_2C00073G0013</name>
</gene>
<dbReference type="EMBL" id="AMFJ01000073">
    <property type="protein sequence ID" value="EKE29925.1"/>
    <property type="molecule type" value="Genomic_DNA"/>
</dbReference>
<protein>
    <submittedName>
        <fullName evidence="1">NUDIX hydrolase</fullName>
    </submittedName>
</protein>
<sequence>MKIPKNAIKVFDWIIFDSYQWEQELYDWSIKIFEWLKRNDTADVIALSENWNIFVLEQEQPGREPFYTFPWWCAETWEDPYDLARRELLEETWLETENLELYKVYNNSSKISYDKFFFIARNCRKVQKQKLDWWEKIKVIEVDWNWLMDIVSSPKFALKEFALDALSAHYNWEMESFKNNILN</sequence>
<dbReference type="AlphaFoldDB" id="K2H254"/>
<name>K2H254_9BACT</name>